<gene>
    <name evidence="2" type="ORF">REIFOR_01174</name>
</gene>
<reference evidence="2 3" key="1">
    <citation type="journal article" date="2017" name="Environ. Microbiol.">
        <title>Genomic and physiological analyses of 'Reinekea forsetii' reveal a versatile opportunistic lifestyle during spring algae blooms.</title>
        <authorList>
            <person name="Avci B."/>
            <person name="Hahnke R.L."/>
            <person name="Chafee M."/>
            <person name="Fischer T."/>
            <person name="Gruber-Vodicka H."/>
            <person name="Tegetmeyer H.E."/>
            <person name="Harder J."/>
            <person name="Fuchs B.M."/>
            <person name="Amann R.I."/>
            <person name="Teeling H."/>
        </authorList>
    </citation>
    <scope>NUCLEOTIDE SEQUENCE [LARGE SCALE GENOMIC DNA]</scope>
    <source>
        <strain evidence="2 3">Hel1_31_D35</strain>
    </source>
</reference>
<dbReference type="EMBL" id="CP011797">
    <property type="protein sequence ID" value="ATX76320.1"/>
    <property type="molecule type" value="Genomic_DNA"/>
</dbReference>
<dbReference type="GO" id="GO:0016020">
    <property type="term" value="C:membrane"/>
    <property type="evidence" value="ECO:0007669"/>
    <property type="project" value="InterPro"/>
</dbReference>
<dbReference type="CDD" id="cd02419">
    <property type="entry name" value="Peptidase_C39C"/>
    <property type="match status" value="1"/>
</dbReference>
<feature type="domain" description="Peptidase C39" evidence="1">
    <location>
        <begin position="7"/>
        <end position="126"/>
    </location>
</feature>
<dbReference type="GO" id="GO:0006508">
    <property type="term" value="P:proteolysis"/>
    <property type="evidence" value="ECO:0007669"/>
    <property type="project" value="InterPro"/>
</dbReference>
<proteinExistence type="predicted"/>
<dbReference type="GO" id="GO:0008234">
    <property type="term" value="F:cysteine-type peptidase activity"/>
    <property type="evidence" value="ECO:0007669"/>
    <property type="project" value="InterPro"/>
</dbReference>
<dbReference type="PROSITE" id="PS50990">
    <property type="entry name" value="PEPTIDASE_C39"/>
    <property type="match status" value="1"/>
</dbReference>
<keyword evidence="3" id="KW-1185">Reference proteome</keyword>
<dbReference type="AlphaFoldDB" id="A0A2K8KNC9"/>
<dbReference type="GO" id="GO:0005524">
    <property type="term" value="F:ATP binding"/>
    <property type="evidence" value="ECO:0007669"/>
    <property type="project" value="UniProtKB-KW"/>
</dbReference>
<keyword evidence="2" id="KW-0547">Nucleotide-binding</keyword>
<accession>A0A2K8KNC9</accession>
<evidence type="ECO:0000313" key="2">
    <source>
        <dbReference type="EMBL" id="ATX76320.1"/>
    </source>
</evidence>
<dbReference type="Gene3D" id="3.90.70.10">
    <property type="entry name" value="Cysteine proteinases"/>
    <property type="match status" value="1"/>
</dbReference>
<dbReference type="InterPro" id="IPR005074">
    <property type="entry name" value="Peptidase_C39"/>
</dbReference>
<organism evidence="2 3">
    <name type="scientific">Reinekea forsetii</name>
    <dbReference type="NCBI Taxonomy" id="1336806"/>
    <lineage>
        <taxon>Bacteria</taxon>
        <taxon>Pseudomonadati</taxon>
        <taxon>Pseudomonadota</taxon>
        <taxon>Gammaproteobacteria</taxon>
        <taxon>Oceanospirillales</taxon>
        <taxon>Saccharospirillaceae</taxon>
        <taxon>Reinekea</taxon>
    </lineage>
</organism>
<name>A0A2K8KNC9_9GAMM</name>
<keyword evidence="2" id="KW-0067">ATP-binding</keyword>
<evidence type="ECO:0000259" key="1">
    <source>
        <dbReference type="PROSITE" id="PS50990"/>
    </source>
</evidence>
<evidence type="ECO:0000313" key="3">
    <source>
        <dbReference type="Proteomes" id="UP000229757"/>
    </source>
</evidence>
<dbReference type="Pfam" id="PF03412">
    <property type="entry name" value="Peptidase_C39"/>
    <property type="match status" value="1"/>
</dbReference>
<dbReference type="KEGG" id="rfo:REIFOR_01174"/>
<protein>
    <submittedName>
        <fullName evidence="2">Toxin secretion ABC transporter ATP-binding protein subunit/permease / peptidase, family C39</fullName>
    </submittedName>
</protein>
<dbReference type="InterPro" id="IPR033838">
    <property type="entry name" value="CvaB_peptidase"/>
</dbReference>
<dbReference type="RefSeq" id="WP_100256668.1">
    <property type="nucleotide sequence ID" value="NZ_CP011797.1"/>
</dbReference>
<sequence length="140" mass="15711">MLKVILQTEITECGLACIGMVASNYGYMSDLTMLRNQFKISSQGANLKQLMDIASKLELAGRALQLDMVDISKLQLPCILHWDLNYFVVLKSVGKKSITVLDPAVGEVKYTRAEFSKHFTGIALELTPTEKFEEKRLRVP</sequence>
<dbReference type="Proteomes" id="UP000229757">
    <property type="component" value="Chromosome"/>
</dbReference>
<dbReference type="OrthoDB" id="9806127at2"/>